<dbReference type="AlphaFoldDB" id="A0AAW4WNF1"/>
<gene>
    <name evidence="3" type="ORF">LKD47_13630</name>
    <name evidence="4" type="ORF">OCV43_12705</name>
</gene>
<accession>A0AAW4WNF1</accession>
<reference evidence="3" key="2">
    <citation type="submission" date="2021-10" db="EMBL/GenBank/DDBJ databases">
        <title>Anaerobic single-cell dispensing facilitates the cultivation of human gut bacteria.</title>
        <authorList>
            <person name="Afrizal A."/>
        </authorList>
    </citation>
    <scope>NUCLEOTIDE SEQUENCE</scope>
    <source>
        <strain evidence="3">CLA-AA-H204</strain>
    </source>
</reference>
<evidence type="ECO:0000313" key="4">
    <source>
        <dbReference type="EMBL" id="MCU6718113.1"/>
    </source>
</evidence>
<keyword evidence="6" id="KW-1185">Reference proteome</keyword>
<dbReference type="Proteomes" id="UP001209666">
    <property type="component" value="Unassembled WGS sequence"/>
</dbReference>
<evidence type="ECO:0000313" key="5">
    <source>
        <dbReference type="Proteomes" id="UP001198893"/>
    </source>
</evidence>
<feature type="domain" description="Tim44-like" evidence="2">
    <location>
        <begin position="70"/>
        <end position="188"/>
    </location>
</feature>
<proteinExistence type="predicted"/>
<dbReference type="SUPFAM" id="SSF54427">
    <property type="entry name" value="NTF2-like"/>
    <property type="match status" value="1"/>
</dbReference>
<protein>
    <submittedName>
        <fullName evidence="3">TIM44-like domain-containing protein</fullName>
    </submittedName>
</protein>
<evidence type="ECO:0000313" key="3">
    <source>
        <dbReference type="EMBL" id="MCC2243317.1"/>
    </source>
</evidence>
<comment type="caution">
    <text evidence="3">The sequence shown here is derived from an EMBL/GenBank/DDBJ whole genome shotgun (WGS) entry which is preliminary data.</text>
</comment>
<dbReference type="Proteomes" id="UP001198893">
    <property type="component" value="Unassembled WGS sequence"/>
</dbReference>
<dbReference type="Gene3D" id="3.10.450.240">
    <property type="match status" value="1"/>
</dbReference>
<reference evidence="4" key="3">
    <citation type="submission" date="2022-09" db="EMBL/GenBank/DDBJ databases">
        <authorList>
            <person name="Hitch T.C.A."/>
        </authorList>
    </citation>
    <scope>NUCLEOTIDE SEQUENCE</scope>
    <source>
        <strain evidence="4">Sanger_19</strain>
    </source>
</reference>
<organism evidence="3 5">
    <name type="scientific">Roseburia amylophila</name>
    <dbReference type="NCBI Taxonomy" id="2981794"/>
    <lineage>
        <taxon>Bacteria</taxon>
        <taxon>Bacillati</taxon>
        <taxon>Bacillota</taxon>
        <taxon>Clostridia</taxon>
        <taxon>Lachnospirales</taxon>
        <taxon>Lachnospiraceae</taxon>
        <taxon>Roseburia</taxon>
    </lineage>
</organism>
<evidence type="ECO:0000256" key="1">
    <source>
        <dbReference type="SAM" id="Phobius"/>
    </source>
</evidence>
<evidence type="ECO:0000313" key="6">
    <source>
        <dbReference type="Proteomes" id="UP001209666"/>
    </source>
</evidence>
<dbReference type="RefSeq" id="WP_022243554.1">
    <property type="nucleotide sequence ID" value="NZ_JAJEQW010000019.1"/>
</dbReference>
<dbReference type="Pfam" id="PF04280">
    <property type="entry name" value="Tim44"/>
    <property type="match status" value="1"/>
</dbReference>
<name>A0AAW4WNF1_9FIRM</name>
<dbReference type="EMBL" id="JAOQKI010000025">
    <property type="protein sequence ID" value="MCU6718113.1"/>
    <property type="molecule type" value="Genomic_DNA"/>
</dbReference>
<feature type="transmembrane region" description="Helical" evidence="1">
    <location>
        <begin position="6"/>
        <end position="25"/>
    </location>
</feature>
<sequence>MEKVIIPLVIILVIVGVIAGVFFYVKNKVRKFSQDLFGTDSLVEGWKKQEEELSVTPCSVSGMTRLLEPQIQRDFPEFNWVQFKNKAEDALKLSLMAISAHSIGRAESLSEALKEEVAARIEQNQTAGVNEVYERIRVHQTEIARYEKQKGKCIITLQSAVEHIHYKEKDGKLISGKKDLLEQTKYNMELMYIQDESKVSADKGVGLTCPHCGAPVTSLGAKYCEFCGSEVIPINMQVWSLQHFYEVTYQKV</sequence>
<keyword evidence="1" id="KW-0812">Transmembrane</keyword>
<dbReference type="InterPro" id="IPR032710">
    <property type="entry name" value="NTF2-like_dom_sf"/>
</dbReference>
<keyword evidence="1" id="KW-0472">Membrane</keyword>
<reference evidence="4 6" key="1">
    <citation type="journal article" date="2021" name="ISME Commun">
        <title>Automated analysis of genomic sequences facilitates high-throughput and comprehensive description of bacteria.</title>
        <authorList>
            <person name="Hitch T.C.A."/>
        </authorList>
    </citation>
    <scope>NUCLEOTIDE SEQUENCE [LARGE SCALE GENOMIC DNA]</scope>
    <source>
        <strain evidence="4 6">Sanger_19</strain>
    </source>
</reference>
<dbReference type="InterPro" id="IPR007379">
    <property type="entry name" value="Tim44-like_dom"/>
</dbReference>
<keyword evidence="1" id="KW-1133">Transmembrane helix</keyword>
<evidence type="ECO:0000259" key="2">
    <source>
        <dbReference type="Pfam" id="PF04280"/>
    </source>
</evidence>
<dbReference type="EMBL" id="JAJEQW010000019">
    <property type="protein sequence ID" value="MCC2243317.1"/>
    <property type="molecule type" value="Genomic_DNA"/>
</dbReference>